<dbReference type="EMBL" id="QHBU01000119">
    <property type="protein sequence ID" value="PZR81230.1"/>
    <property type="molecule type" value="Genomic_DNA"/>
</dbReference>
<feature type="domain" description="RNA polymerase sigma-70 region 4" evidence="8">
    <location>
        <begin position="221"/>
        <end position="269"/>
    </location>
</feature>
<dbReference type="PANTHER" id="PTHR30385">
    <property type="entry name" value="SIGMA FACTOR F FLAGELLAR"/>
    <property type="match status" value="1"/>
</dbReference>
<dbReference type="Gene3D" id="1.20.120.1810">
    <property type="match status" value="1"/>
</dbReference>
<gene>
    <name evidence="9" type="ORF">DLM65_06400</name>
</gene>
<dbReference type="SUPFAM" id="SSF88946">
    <property type="entry name" value="Sigma2 domain of RNA polymerase sigma factors"/>
    <property type="match status" value="1"/>
</dbReference>
<dbReference type="Proteomes" id="UP000248724">
    <property type="component" value="Unassembled WGS sequence"/>
</dbReference>
<dbReference type="NCBIfam" id="TIGR02937">
    <property type="entry name" value="sigma70-ECF"/>
    <property type="match status" value="1"/>
</dbReference>
<dbReference type="PANTHER" id="PTHR30385:SF4">
    <property type="entry name" value="RNA POLYMERASE SIGMA-E FACTOR"/>
    <property type="match status" value="1"/>
</dbReference>
<dbReference type="InterPro" id="IPR007624">
    <property type="entry name" value="RNA_pol_sigma70_r3"/>
</dbReference>
<evidence type="ECO:0000256" key="5">
    <source>
        <dbReference type="SAM" id="MobiDB-lite"/>
    </source>
</evidence>
<evidence type="ECO:0000256" key="1">
    <source>
        <dbReference type="ARBA" id="ARBA00023015"/>
    </source>
</evidence>
<dbReference type="Gene3D" id="1.10.10.10">
    <property type="entry name" value="Winged helix-like DNA-binding domain superfamily/Winged helix DNA-binding domain"/>
    <property type="match status" value="2"/>
</dbReference>
<dbReference type="Pfam" id="PF04539">
    <property type="entry name" value="Sigma70_r3"/>
    <property type="match status" value="1"/>
</dbReference>
<comment type="caution">
    <text evidence="9">The sequence shown here is derived from an EMBL/GenBank/DDBJ whole genome shotgun (WGS) entry which is preliminary data.</text>
</comment>
<feature type="region of interest" description="Disordered" evidence="5">
    <location>
        <begin position="1"/>
        <end position="27"/>
    </location>
</feature>
<dbReference type="Pfam" id="PF04545">
    <property type="entry name" value="Sigma70_r4"/>
    <property type="match status" value="1"/>
</dbReference>
<feature type="domain" description="RNA polymerase sigma-70 region 3" evidence="6">
    <location>
        <begin position="133"/>
        <end position="188"/>
    </location>
</feature>
<dbReference type="InterPro" id="IPR007627">
    <property type="entry name" value="RNA_pol_sigma70_r2"/>
</dbReference>
<keyword evidence="4" id="KW-0804">Transcription</keyword>
<dbReference type="NCBIfam" id="TIGR02980">
    <property type="entry name" value="SigBFG"/>
    <property type="match status" value="1"/>
</dbReference>
<dbReference type="InterPro" id="IPR000943">
    <property type="entry name" value="RNA_pol_sigma70"/>
</dbReference>
<proteinExistence type="predicted"/>
<evidence type="ECO:0000259" key="8">
    <source>
        <dbReference type="Pfam" id="PF04545"/>
    </source>
</evidence>
<keyword evidence="3" id="KW-0238">DNA-binding</keyword>
<dbReference type="Pfam" id="PF04542">
    <property type="entry name" value="Sigma70_r2"/>
    <property type="match status" value="1"/>
</dbReference>
<evidence type="ECO:0000259" key="6">
    <source>
        <dbReference type="Pfam" id="PF04539"/>
    </source>
</evidence>
<dbReference type="AlphaFoldDB" id="A0A2W5Z766"/>
<dbReference type="GO" id="GO:0006352">
    <property type="term" value="P:DNA-templated transcription initiation"/>
    <property type="evidence" value="ECO:0007669"/>
    <property type="project" value="InterPro"/>
</dbReference>
<protein>
    <submittedName>
        <fullName evidence="9">B/F/G family RNA polymerase sigma-70 factor</fullName>
    </submittedName>
</protein>
<organism evidence="9 10">
    <name type="scientific">Candidatus Aeolococcus gillhamiae</name>
    <dbReference type="NCBI Taxonomy" id="3127015"/>
    <lineage>
        <taxon>Bacteria</taxon>
        <taxon>Bacillati</taxon>
        <taxon>Candidatus Dormiibacterota</taxon>
        <taxon>Candidatus Dormibacteria</taxon>
        <taxon>Candidatus Aeolococcales</taxon>
        <taxon>Candidatus Aeolococcaceae</taxon>
        <taxon>Candidatus Aeolococcus</taxon>
    </lineage>
</organism>
<dbReference type="SUPFAM" id="SSF88659">
    <property type="entry name" value="Sigma3 and sigma4 domains of RNA polymerase sigma factors"/>
    <property type="match status" value="2"/>
</dbReference>
<reference evidence="9 10" key="1">
    <citation type="journal article" date="2017" name="Nature">
        <title>Atmospheric trace gases support primary production in Antarctic desert surface soil.</title>
        <authorList>
            <person name="Ji M."/>
            <person name="Greening C."/>
            <person name="Vanwonterghem I."/>
            <person name="Carere C.R."/>
            <person name="Bay S.K."/>
            <person name="Steen J.A."/>
            <person name="Montgomery K."/>
            <person name="Lines T."/>
            <person name="Beardall J."/>
            <person name="van Dorst J."/>
            <person name="Snape I."/>
            <person name="Stott M.B."/>
            <person name="Hugenholtz P."/>
            <person name="Ferrari B.C."/>
        </authorList>
    </citation>
    <scope>NUCLEOTIDE SEQUENCE [LARGE SCALE GENOMIC DNA]</scope>
    <source>
        <strain evidence="9">RRmetagenome_bin12</strain>
    </source>
</reference>
<dbReference type="InterPro" id="IPR013325">
    <property type="entry name" value="RNA_pol_sigma_r2"/>
</dbReference>
<evidence type="ECO:0000313" key="9">
    <source>
        <dbReference type="EMBL" id="PZR81230.1"/>
    </source>
</evidence>
<dbReference type="PRINTS" id="PR00046">
    <property type="entry name" value="SIGMA70FCT"/>
</dbReference>
<name>A0A2W5Z766_9BACT</name>
<dbReference type="InterPro" id="IPR014322">
    <property type="entry name" value="RNA_pol_sigma-B/F/G"/>
</dbReference>
<dbReference type="GO" id="GO:0016987">
    <property type="term" value="F:sigma factor activity"/>
    <property type="evidence" value="ECO:0007669"/>
    <property type="project" value="UniProtKB-KW"/>
</dbReference>
<keyword evidence="2" id="KW-0731">Sigma factor</keyword>
<feature type="domain" description="RNA polymerase sigma-70 region 2" evidence="7">
    <location>
        <begin position="54"/>
        <end position="123"/>
    </location>
</feature>
<sequence>MQSFVSSVPRDDGATGAQPARTIPKPAPSERRDLVRRLLQEYRDTREVAIRDQLVELNSDLVHFIARRFANRGEPLEDIEQVGFLGLIHAIERFDPSLGNEFSTFATPTIMGEIRRYFRDRSWAVRVPRRLQENLLRVNAAAQQLTGELGRSPSINEIGERVGLEPEDVLAALEVSPAQHTVSLEAAPAGRADEAITLGDRLGLEDSNLDRVEMRSLLEQAMAHLNPREREIMALRFVEELPQTEVARRLGISQMHVSRLQRAAVEHLRREMGDVALV</sequence>
<dbReference type="CDD" id="cd06171">
    <property type="entry name" value="Sigma70_r4"/>
    <property type="match status" value="1"/>
</dbReference>
<dbReference type="InterPro" id="IPR007630">
    <property type="entry name" value="RNA_pol_sigma70_r4"/>
</dbReference>
<dbReference type="InterPro" id="IPR014284">
    <property type="entry name" value="RNA_pol_sigma-70_dom"/>
</dbReference>
<evidence type="ECO:0000259" key="7">
    <source>
        <dbReference type="Pfam" id="PF04542"/>
    </source>
</evidence>
<dbReference type="InterPro" id="IPR036388">
    <property type="entry name" value="WH-like_DNA-bd_sf"/>
</dbReference>
<evidence type="ECO:0000313" key="10">
    <source>
        <dbReference type="Proteomes" id="UP000248724"/>
    </source>
</evidence>
<evidence type="ECO:0000256" key="3">
    <source>
        <dbReference type="ARBA" id="ARBA00023125"/>
    </source>
</evidence>
<evidence type="ECO:0000256" key="4">
    <source>
        <dbReference type="ARBA" id="ARBA00023163"/>
    </source>
</evidence>
<keyword evidence="1" id="KW-0805">Transcription regulation</keyword>
<dbReference type="InterPro" id="IPR013324">
    <property type="entry name" value="RNA_pol_sigma_r3/r4-like"/>
</dbReference>
<evidence type="ECO:0000256" key="2">
    <source>
        <dbReference type="ARBA" id="ARBA00023082"/>
    </source>
</evidence>
<accession>A0A2W5Z766</accession>
<dbReference type="GO" id="GO:0003677">
    <property type="term" value="F:DNA binding"/>
    <property type="evidence" value="ECO:0007669"/>
    <property type="project" value="UniProtKB-KW"/>
</dbReference>